<feature type="region of interest" description="Disordered" evidence="1">
    <location>
        <begin position="190"/>
        <end position="209"/>
    </location>
</feature>
<dbReference type="Proteomes" id="UP000256328">
    <property type="component" value="Unassembled WGS sequence"/>
</dbReference>
<comment type="caution">
    <text evidence="2">The sequence shown here is derived from an EMBL/GenBank/DDBJ whole genome shotgun (WGS) entry which is preliminary data.</text>
</comment>
<dbReference type="OrthoDB" id="10443874at2759"/>
<accession>A0A3D8Q760</accession>
<protein>
    <submittedName>
        <fullName evidence="2">Uncharacterized protein</fullName>
    </submittedName>
</protein>
<dbReference type="EMBL" id="PDLN01000022">
    <property type="protein sequence ID" value="RDW57653.1"/>
    <property type="molecule type" value="Genomic_DNA"/>
</dbReference>
<gene>
    <name evidence="2" type="ORF">BP5796_12454</name>
</gene>
<organism evidence="2 3">
    <name type="scientific">Coleophoma crateriformis</name>
    <dbReference type="NCBI Taxonomy" id="565419"/>
    <lineage>
        <taxon>Eukaryota</taxon>
        <taxon>Fungi</taxon>
        <taxon>Dikarya</taxon>
        <taxon>Ascomycota</taxon>
        <taxon>Pezizomycotina</taxon>
        <taxon>Leotiomycetes</taxon>
        <taxon>Helotiales</taxon>
        <taxon>Dermateaceae</taxon>
        <taxon>Coleophoma</taxon>
    </lineage>
</organism>
<name>A0A3D8Q760_9HELO</name>
<keyword evidence="3" id="KW-1185">Reference proteome</keyword>
<feature type="region of interest" description="Disordered" evidence="1">
    <location>
        <begin position="1"/>
        <end position="39"/>
    </location>
</feature>
<feature type="compositionally biased region" description="Basic and acidic residues" evidence="1">
    <location>
        <begin position="29"/>
        <end position="39"/>
    </location>
</feature>
<sequence>MLKRKRADSGLLSAAGRSQEVDASQEASEEPRASPPRRDISVRLASHRREDIPEYVVNNPVEFGRSTCWRCASEYKTFPDLKCWIHESSVKCGDCFKKGKSSAHGVVANESPANVATLAAAQKAFASRSSVVRKELADKSKALKENPWPTVLEALDKLGERIVNELQANNQQLTRCLQTSTEQIIAAINQAKEDGKQPKGKNSRDNASA</sequence>
<evidence type="ECO:0000313" key="2">
    <source>
        <dbReference type="EMBL" id="RDW57653.1"/>
    </source>
</evidence>
<reference evidence="2 3" key="1">
    <citation type="journal article" date="2018" name="IMA Fungus">
        <title>IMA Genome-F 9: Draft genome sequence of Annulohypoxylon stygium, Aspergillus mulundensis, Berkeleyomyces basicola (syn. Thielaviopsis basicola), Ceratocystis smalleyi, two Cercospora beticola strains, Coleophoma cylindrospora, Fusarium fracticaudum, Phialophora cf. hyalina, and Morchella septimelata.</title>
        <authorList>
            <person name="Wingfield B.D."/>
            <person name="Bills G.F."/>
            <person name="Dong Y."/>
            <person name="Huang W."/>
            <person name="Nel W.J."/>
            <person name="Swalarsk-Parry B.S."/>
            <person name="Vaghefi N."/>
            <person name="Wilken P.M."/>
            <person name="An Z."/>
            <person name="de Beer Z.W."/>
            <person name="De Vos L."/>
            <person name="Chen L."/>
            <person name="Duong T.A."/>
            <person name="Gao Y."/>
            <person name="Hammerbacher A."/>
            <person name="Kikkert J.R."/>
            <person name="Li Y."/>
            <person name="Li H."/>
            <person name="Li K."/>
            <person name="Li Q."/>
            <person name="Liu X."/>
            <person name="Ma X."/>
            <person name="Naidoo K."/>
            <person name="Pethybridge S.J."/>
            <person name="Sun J."/>
            <person name="Steenkamp E.T."/>
            <person name="van der Nest M.A."/>
            <person name="van Wyk S."/>
            <person name="Wingfield M.J."/>
            <person name="Xiong C."/>
            <person name="Yue Q."/>
            <person name="Zhang X."/>
        </authorList>
    </citation>
    <scope>NUCLEOTIDE SEQUENCE [LARGE SCALE GENOMIC DNA]</scope>
    <source>
        <strain evidence="2 3">BP5796</strain>
    </source>
</reference>
<evidence type="ECO:0000313" key="3">
    <source>
        <dbReference type="Proteomes" id="UP000256328"/>
    </source>
</evidence>
<proteinExistence type="predicted"/>
<dbReference type="AlphaFoldDB" id="A0A3D8Q760"/>
<evidence type="ECO:0000256" key="1">
    <source>
        <dbReference type="SAM" id="MobiDB-lite"/>
    </source>
</evidence>